<dbReference type="EMBL" id="NKUB01000002">
    <property type="protein sequence ID" value="PYD70876.1"/>
    <property type="molecule type" value="Genomic_DNA"/>
</dbReference>
<evidence type="ECO:0000313" key="2">
    <source>
        <dbReference type="Proteomes" id="UP000247371"/>
    </source>
</evidence>
<dbReference type="Proteomes" id="UP000247371">
    <property type="component" value="Unassembled WGS sequence"/>
</dbReference>
<dbReference type="AlphaFoldDB" id="A0A2V4R1X0"/>
<dbReference type="RefSeq" id="WP_110555716.1">
    <property type="nucleotide sequence ID" value="NZ_NKUB01000002.1"/>
</dbReference>
<dbReference type="GO" id="GO:0004601">
    <property type="term" value="F:peroxidase activity"/>
    <property type="evidence" value="ECO:0007669"/>
    <property type="project" value="UniProtKB-KW"/>
</dbReference>
<proteinExistence type="predicted"/>
<evidence type="ECO:0000313" key="1">
    <source>
        <dbReference type="EMBL" id="PYD70876.1"/>
    </source>
</evidence>
<keyword evidence="1" id="KW-0560">Oxidoreductase</keyword>
<protein>
    <submittedName>
        <fullName evidence="1">Peroxidase</fullName>
    </submittedName>
</protein>
<dbReference type="InterPro" id="IPR036249">
    <property type="entry name" value="Thioredoxin-like_sf"/>
</dbReference>
<name>A0A2V4R1X0_9PROT</name>
<accession>A0A2V4R1X0</accession>
<keyword evidence="2" id="KW-1185">Reference proteome</keyword>
<keyword evidence="1" id="KW-0575">Peroxidase</keyword>
<comment type="caution">
    <text evidence="1">The sequence shown here is derived from an EMBL/GenBank/DDBJ whole genome shotgun (WGS) entry which is preliminary data.</text>
</comment>
<organism evidence="1 2">
    <name type="scientific">Komagataeibacter swingsii</name>
    <dbReference type="NCBI Taxonomy" id="215220"/>
    <lineage>
        <taxon>Bacteria</taxon>
        <taxon>Pseudomonadati</taxon>
        <taxon>Pseudomonadota</taxon>
        <taxon>Alphaproteobacteria</taxon>
        <taxon>Acetobacterales</taxon>
        <taxon>Acetobacteraceae</taxon>
        <taxon>Komagataeibacter</taxon>
    </lineage>
</organism>
<sequence>MALSPGRTAPDFMAATNMGLIRFPAWGHGCWRIVLTHPADYSTHSLRAGIRWAGTCPQPVFLLGLSPVRASRLADVPPRPVAIARPDMPHLPVIDDDTGRIAGLWRGIAVDVGPRDPALEEHAAFLIDPGNIIRSTLLHPPVTGQDFGAIIRVARGFGIGCAPLRHVPRAA</sequence>
<gene>
    <name evidence="1" type="ORF">CFR76_02810</name>
</gene>
<reference evidence="1 2" key="1">
    <citation type="submission" date="2017-07" db="EMBL/GenBank/DDBJ databases">
        <title>A draft genome sequence of Komagataeibacter swingsii LMG 22125.</title>
        <authorList>
            <person name="Skraban J."/>
            <person name="Cleenwerck I."/>
            <person name="Vandamme P."/>
            <person name="Trcek J."/>
        </authorList>
    </citation>
    <scope>NUCLEOTIDE SEQUENCE [LARGE SCALE GENOMIC DNA]</scope>
    <source>
        <strain evidence="1 2">LMG 22125</strain>
    </source>
</reference>
<dbReference type="SUPFAM" id="SSF52833">
    <property type="entry name" value="Thioredoxin-like"/>
    <property type="match status" value="1"/>
</dbReference>